<dbReference type="AlphaFoldDB" id="A0AA92C4M1"/>
<reference evidence="2 3" key="1">
    <citation type="submission" date="2018-04" db="EMBL/GenBank/DDBJ databases">
        <authorList>
            <person name="Hagen T."/>
        </authorList>
    </citation>
    <scope>NUCLEOTIDE SEQUENCE [LARGE SCALE GENOMIC DNA]</scope>
    <source>
        <strain evidence="2 3">TPD7009</strain>
    </source>
</reference>
<dbReference type="Proteomes" id="UP000244335">
    <property type="component" value="Unassembled WGS sequence"/>
</dbReference>
<dbReference type="GO" id="GO:0003824">
    <property type="term" value="F:catalytic activity"/>
    <property type="evidence" value="ECO:0007669"/>
    <property type="project" value="InterPro"/>
</dbReference>
<name>A0AA92C4M1_RHIRH</name>
<comment type="caution">
    <text evidence="2">The sequence shown here is derived from an EMBL/GenBank/DDBJ whole genome shotgun (WGS) entry which is preliminary data.</text>
</comment>
<dbReference type="Pfam" id="PF03473">
    <property type="entry name" value="MOSC"/>
    <property type="match status" value="1"/>
</dbReference>
<gene>
    <name evidence="2" type="ORF">DC430_08855</name>
</gene>
<evidence type="ECO:0000313" key="2">
    <source>
        <dbReference type="EMBL" id="PVE55300.1"/>
    </source>
</evidence>
<accession>A0AA92C4M1</accession>
<organism evidence="2 3">
    <name type="scientific">Rhizobium rhizogenes</name>
    <name type="common">Agrobacterium rhizogenes</name>
    <dbReference type="NCBI Taxonomy" id="359"/>
    <lineage>
        <taxon>Bacteria</taxon>
        <taxon>Pseudomonadati</taxon>
        <taxon>Pseudomonadota</taxon>
        <taxon>Alphaproteobacteria</taxon>
        <taxon>Hyphomicrobiales</taxon>
        <taxon>Rhizobiaceae</taxon>
        <taxon>Rhizobium/Agrobacterium group</taxon>
        <taxon>Rhizobium</taxon>
    </lineage>
</organism>
<sequence length="246" mass="27154">MNKVGHIQEIWRYPVSSTGGERCETVILHERGIAGDRCFGLFETSTGAIATPEKDARWRPALMLSSRIDGAGKTWLVFPDGDELPIDDHHLPRRLSAHFGFGVSIGKYADAAEELEQRLPVIGRAYQASPLHLLSSASVAQIRDRLASGEADRRRFRPSILLQAAVTDAFPEDDWIGAILHIGNIRAIVIEKTKRCGVTLIPQPDLPEQPDVLRTILRTNHRCLGVYCDVVESGVLRAGTDVFIEG</sequence>
<evidence type="ECO:0000259" key="1">
    <source>
        <dbReference type="PROSITE" id="PS51340"/>
    </source>
</evidence>
<proteinExistence type="predicted"/>
<dbReference type="EMBL" id="QDFR01000002">
    <property type="protein sequence ID" value="PVE55300.1"/>
    <property type="molecule type" value="Genomic_DNA"/>
</dbReference>
<dbReference type="GO" id="GO:0030170">
    <property type="term" value="F:pyridoxal phosphate binding"/>
    <property type="evidence" value="ECO:0007669"/>
    <property type="project" value="InterPro"/>
</dbReference>
<dbReference type="InterPro" id="IPR005303">
    <property type="entry name" value="MOCOS_middle"/>
</dbReference>
<evidence type="ECO:0000313" key="3">
    <source>
        <dbReference type="Proteomes" id="UP000244335"/>
    </source>
</evidence>
<dbReference type="PROSITE" id="PS51340">
    <property type="entry name" value="MOSC"/>
    <property type="match status" value="1"/>
</dbReference>
<feature type="domain" description="MOSC" evidence="1">
    <location>
        <begin position="107"/>
        <end position="245"/>
    </location>
</feature>
<dbReference type="RefSeq" id="WP_116493539.1">
    <property type="nucleotide sequence ID" value="NZ_QDFR01000002.1"/>
</dbReference>
<dbReference type="SUPFAM" id="SSF50800">
    <property type="entry name" value="PK beta-barrel domain-like"/>
    <property type="match status" value="1"/>
</dbReference>
<protein>
    <submittedName>
        <fullName evidence="2">MOSC domain-containing protein</fullName>
    </submittedName>
</protein>
<dbReference type="Pfam" id="PF03476">
    <property type="entry name" value="MOSC_N"/>
    <property type="match status" value="1"/>
</dbReference>
<dbReference type="InterPro" id="IPR011037">
    <property type="entry name" value="Pyrv_Knase-like_insert_dom_sf"/>
</dbReference>
<dbReference type="InterPro" id="IPR005302">
    <property type="entry name" value="MoCF_Sase_C"/>
</dbReference>
<dbReference type="GO" id="GO:0030151">
    <property type="term" value="F:molybdenum ion binding"/>
    <property type="evidence" value="ECO:0007669"/>
    <property type="project" value="InterPro"/>
</dbReference>